<organism evidence="8 9">
    <name type="scientific">Bifidobacterium choloepi</name>
    <dbReference type="NCBI Taxonomy" id="2614131"/>
    <lineage>
        <taxon>Bacteria</taxon>
        <taxon>Bacillati</taxon>
        <taxon>Actinomycetota</taxon>
        <taxon>Actinomycetes</taxon>
        <taxon>Bifidobacteriales</taxon>
        <taxon>Bifidobacteriaceae</taxon>
        <taxon>Bifidobacterium</taxon>
    </lineage>
</organism>
<dbReference type="InterPro" id="IPR036259">
    <property type="entry name" value="MFS_trans_sf"/>
</dbReference>
<comment type="subcellular location">
    <subcellularLocation>
        <location evidence="1">Cell membrane</location>
        <topology evidence="1">Multi-pass membrane protein</topology>
    </subcellularLocation>
</comment>
<feature type="domain" description="Major facilitator superfamily (MFS) profile" evidence="7">
    <location>
        <begin position="269"/>
        <end position="460"/>
    </location>
</feature>
<evidence type="ECO:0000256" key="3">
    <source>
        <dbReference type="ARBA" id="ARBA00022692"/>
    </source>
</evidence>
<dbReference type="PROSITE" id="PS50850">
    <property type="entry name" value="MFS"/>
    <property type="match status" value="1"/>
</dbReference>
<dbReference type="AlphaFoldDB" id="A0A6I5NEK8"/>
<feature type="transmembrane region" description="Helical" evidence="6">
    <location>
        <begin position="336"/>
        <end position="357"/>
    </location>
</feature>
<dbReference type="InterPro" id="IPR020846">
    <property type="entry name" value="MFS_dom"/>
</dbReference>
<keyword evidence="9" id="KW-1185">Reference proteome</keyword>
<dbReference type="GO" id="GO:0005886">
    <property type="term" value="C:plasma membrane"/>
    <property type="evidence" value="ECO:0007669"/>
    <property type="project" value="UniProtKB-SubCell"/>
</dbReference>
<name>A0A6I5NEK8_9BIFI</name>
<dbReference type="EMBL" id="VYSG01000001">
    <property type="protein sequence ID" value="NEG69784.1"/>
    <property type="molecule type" value="Genomic_DNA"/>
</dbReference>
<proteinExistence type="predicted"/>
<evidence type="ECO:0000256" key="5">
    <source>
        <dbReference type="ARBA" id="ARBA00023136"/>
    </source>
</evidence>
<feature type="transmembrane region" description="Helical" evidence="6">
    <location>
        <begin position="395"/>
        <end position="417"/>
    </location>
</feature>
<dbReference type="PANTHER" id="PTHR23513:SF6">
    <property type="entry name" value="MAJOR FACILITATOR SUPERFAMILY ASSOCIATED DOMAIN-CONTAINING PROTEIN"/>
    <property type="match status" value="1"/>
</dbReference>
<dbReference type="GO" id="GO:0022857">
    <property type="term" value="F:transmembrane transporter activity"/>
    <property type="evidence" value="ECO:0007669"/>
    <property type="project" value="InterPro"/>
</dbReference>
<feature type="transmembrane region" description="Helical" evidence="6">
    <location>
        <begin position="118"/>
        <end position="137"/>
    </location>
</feature>
<dbReference type="Proteomes" id="UP000469292">
    <property type="component" value="Unassembled WGS sequence"/>
</dbReference>
<sequence>MTGTSTKATAAASGTSGKSGRPFWTSPAYIPWFTADTAAALGLSLRGLAISLIGYKLSGSTVLAGWLGTSASIAQQVFALFGGTFVDRHDRRLLIIVNGVAGALAWGAVAGLDFLGHLGFVTLLAIATVESGIAGFLGSASDAMLRSIIDIADYPTARSVNEGRDAAIGMGGSPLGGVLYAVGPWLPFLVAAVAYAAAGAAACFIRLPKKRRNLNDSSATDAALETLADPLVNDSLADDAGQSGDNPSTDESFIHDFVGGWKWTVRRRLIIVVIAAAALINFGVNGISYAITLHLVADGTGSAKIGLLDGSIAAAMFVGAFLAGKLARKLPVGRTVCAATVLVAALAVALTAVTAFWPTLVVYMFLGLPFPMFNAMLLGYIFAKAPTTMQGRLATTVSVPASMLSMFCSAAAGSLLAAVGYRWSIATFAATLVAAAIIMLASRRLRTIPAADRWDGTTLD</sequence>
<keyword evidence="2" id="KW-1003">Cell membrane</keyword>
<evidence type="ECO:0000313" key="9">
    <source>
        <dbReference type="Proteomes" id="UP000469292"/>
    </source>
</evidence>
<evidence type="ECO:0000256" key="6">
    <source>
        <dbReference type="SAM" id="Phobius"/>
    </source>
</evidence>
<feature type="transmembrane region" description="Helical" evidence="6">
    <location>
        <begin position="185"/>
        <end position="205"/>
    </location>
</feature>
<dbReference type="CDD" id="cd06173">
    <property type="entry name" value="MFS_MefA_like"/>
    <property type="match status" value="1"/>
</dbReference>
<dbReference type="InterPro" id="IPR011701">
    <property type="entry name" value="MFS"/>
</dbReference>
<feature type="transmembrane region" description="Helical" evidence="6">
    <location>
        <begin position="269"/>
        <end position="291"/>
    </location>
</feature>
<feature type="transmembrane region" description="Helical" evidence="6">
    <location>
        <begin position="423"/>
        <end position="441"/>
    </location>
</feature>
<evidence type="ECO:0000313" key="8">
    <source>
        <dbReference type="EMBL" id="NEG69784.1"/>
    </source>
</evidence>
<feature type="transmembrane region" description="Helical" evidence="6">
    <location>
        <begin position="29"/>
        <end position="49"/>
    </location>
</feature>
<dbReference type="RefSeq" id="WP_163227314.1">
    <property type="nucleotide sequence ID" value="NZ_VYSG01000001.1"/>
</dbReference>
<accession>A0A6I5NEK8</accession>
<reference evidence="8 9" key="1">
    <citation type="submission" date="2019-09" db="EMBL/GenBank/DDBJ databases">
        <title>Phylogenetic characterization of a novel taxon of the genus Bifidobacterium: Bifidobacterium choloepi sp. nov.</title>
        <authorList>
            <person name="Modesto M."/>
            <person name="Satti M."/>
        </authorList>
    </citation>
    <scope>NUCLEOTIDE SEQUENCE [LARGE SCALE GENOMIC DNA]</scope>
    <source>
        <strain evidence="8 9">BRDM6</strain>
    </source>
</reference>
<keyword evidence="3 6" id="KW-0812">Transmembrane</keyword>
<evidence type="ECO:0000256" key="2">
    <source>
        <dbReference type="ARBA" id="ARBA00022475"/>
    </source>
</evidence>
<protein>
    <submittedName>
        <fullName evidence="8">MFS transporter</fullName>
    </submittedName>
</protein>
<evidence type="ECO:0000259" key="7">
    <source>
        <dbReference type="PROSITE" id="PS50850"/>
    </source>
</evidence>
<keyword evidence="5 6" id="KW-0472">Membrane</keyword>
<comment type="caution">
    <text evidence="8">The sequence shown here is derived from an EMBL/GenBank/DDBJ whole genome shotgun (WGS) entry which is preliminary data.</text>
</comment>
<evidence type="ECO:0000256" key="4">
    <source>
        <dbReference type="ARBA" id="ARBA00022989"/>
    </source>
</evidence>
<dbReference type="Pfam" id="PF07690">
    <property type="entry name" value="MFS_1"/>
    <property type="match status" value="1"/>
</dbReference>
<feature type="transmembrane region" description="Helical" evidence="6">
    <location>
        <begin position="303"/>
        <end position="324"/>
    </location>
</feature>
<dbReference type="Gene3D" id="1.20.1250.20">
    <property type="entry name" value="MFS general substrate transporter like domains"/>
    <property type="match status" value="1"/>
</dbReference>
<keyword evidence="4 6" id="KW-1133">Transmembrane helix</keyword>
<dbReference type="SUPFAM" id="SSF103473">
    <property type="entry name" value="MFS general substrate transporter"/>
    <property type="match status" value="1"/>
</dbReference>
<feature type="transmembrane region" description="Helical" evidence="6">
    <location>
        <begin position="93"/>
        <end position="111"/>
    </location>
</feature>
<feature type="transmembrane region" description="Helical" evidence="6">
    <location>
        <begin position="363"/>
        <end position="383"/>
    </location>
</feature>
<evidence type="ECO:0000256" key="1">
    <source>
        <dbReference type="ARBA" id="ARBA00004651"/>
    </source>
</evidence>
<gene>
    <name evidence="8" type="ORF">F6S87_04020</name>
</gene>
<feature type="transmembrane region" description="Helical" evidence="6">
    <location>
        <begin position="61"/>
        <end position="81"/>
    </location>
</feature>
<dbReference type="PANTHER" id="PTHR23513">
    <property type="entry name" value="INTEGRAL MEMBRANE EFFLUX PROTEIN-RELATED"/>
    <property type="match status" value="1"/>
</dbReference>